<gene>
    <name evidence="1" type="ORF">RM423_05450</name>
</gene>
<proteinExistence type="predicted"/>
<dbReference type="InterPro" id="IPR019639">
    <property type="entry name" value="DUF2505"/>
</dbReference>
<dbReference type="RefSeq" id="WP_311421992.1">
    <property type="nucleotide sequence ID" value="NZ_JAVREH010000005.1"/>
</dbReference>
<protein>
    <submittedName>
        <fullName evidence="1">DUF2505 domain-containing protein</fullName>
    </submittedName>
</protein>
<evidence type="ECO:0000313" key="1">
    <source>
        <dbReference type="EMBL" id="MDT0260835.1"/>
    </source>
</evidence>
<organism evidence="1 2">
    <name type="scientific">Jatrophihabitans lederbergiae</name>
    <dbReference type="NCBI Taxonomy" id="3075547"/>
    <lineage>
        <taxon>Bacteria</taxon>
        <taxon>Bacillati</taxon>
        <taxon>Actinomycetota</taxon>
        <taxon>Actinomycetes</taxon>
        <taxon>Jatrophihabitantales</taxon>
        <taxon>Jatrophihabitantaceae</taxon>
        <taxon>Jatrophihabitans</taxon>
    </lineage>
</organism>
<dbReference type="EMBL" id="JAVREH010000005">
    <property type="protein sequence ID" value="MDT0260835.1"/>
    <property type="molecule type" value="Genomic_DNA"/>
</dbReference>
<accession>A0ABU2J782</accession>
<evidence type="ECO:0000313" key="2">
    <source>
        <dbReference type="Proteomes" id="UP001183176"/>
    </source>
</evidence>
<dbReference type="Pfam" id="PF10698">
    <property type="entry name" value="DUF2505"/>
    <property type="match status" value="1"/>
</dbReference>
<dbReference type="Proteomes" id="UP001183176">
    <property type="component" value="Unassembled WGS sequence"/>
</dbReference>
<comment type="caution">
    <text evidence="1">The sequence shown here is derived from an EMBL/GenBank/DDBJ whole genome shotgun (WGS) entry which is preliminary data.</text>
</comment>
<reference evidence="2" key="1">
    <citation type="submission" date="2023-07" db="EMBL/GenBank/DDBJ databases">
        <title>30 novel species of actinomycetes from the DSMZ collection.</title>
        <authorList>
            <person name="Nouioui I."/>
        </authorList>
    </citation>
    <scope>NUCLEOTIDE SEQUENCE [LARGE SCALE GENOMIC DNA]</scope>
    <source>
        <strain evidence="2">DSM 44399</strain>
    </source>
</reference>
<sequence length="166" mass="17889">MKLTVESASPATVEQIYASHIQQAVREEACRQSGALSFEVAVTPTADGGDEVRVDRVMAPDVPDFIRSFVGESIAIRQVEQWTAPDAQGTRRGAIRLTIKNQPASMVAEAVLTNAGSGSKLVVAGDVKVAIPIFGRQVEPQIVKVIESALRIEQRVDNQHAQRSVT</sequence>
<name>A0ABU2J782_9ACTN</name>
<keyword evidence="2" id="KW-1185">Reference proteome</keyword>